<feature type="domain" description="HTH tetR-type" evidence="3">
    <location>
        <begin position="1"/>
        <end position="54"/>
    </location>
</feature>
<evidence type="ECO:0000259" key="3">
    <source>
        <dbReference type="PROSITE" id="PS50977"/>
    </source>
</evidence>
<comment type="caution">
    <text evidence="4">The sequence shown here is derived from an EMBL/GenBank/DDBJ whole genome shotgun (WGS) entry which is preliminary data.</text>
</comment>
<dbReference type="Pfam" id="PF00440">
    <property type="entry name" value="TetR_N"/>
    <property type="match status" value="1"/>
</dbReference>
<dbReference type="InterPro" id="IPR023772">
    <property type="entry name" value="DNA-bd_HTH_TetR-type_CS"/>
</dbReference>
<dbReference type="PANTHER" id="PTHR30055">
    <property type="entry name" value="HTH-TYPE TRANSCRIPTIONAL REGULATOR RUTR"/>
    <property type="match status" value="1"/>
</dbReference>
<evidence type="ECO:0000256" key="2">
    <source>
        <dbReference type="PROSITE-ProRule" id="PRU00335"/>
    </source>
</evidence>
<gene>
    <name evidence="4" type="ORF">BSK56_17850</name>
</gene>
<accession>A0ABX3H7A7</accession>
<dbReference type="InterPro" id="IPR001647">
    <property type="entry name" value="HTH_TetR"/>
</dbReference>
<proteinExistence type="predicted"/>
<dbReference type="Proteomes" id="UP000187412">
    <property type="component" value="Unassembled WGS sequence"/>
</dbReference>
<dbReference type="InterPro" id="IPR009057">
    <property type="entry name" value="Homeodomain-like_sf"/>
</dbReference>
<dbReference type="PROSITE" id="PS50977">
    <property type="entry name" value="HTH_TETR_2"/>
    <property type="match status" value="1"/>
</dbReference>
<dbReference type="InterPro" id="IPR050109">
    <property type="entry name" value="HTH-type_TetR-like_transc_reg"/>
</dbReference>
<dbReference type="SUPFAM" id="SSF48498">
    <property type="entry name" value="Tetracyclin repressor-like, C-terminal domain"/>
    <property type="match status" value="1"/>
</dbReference>
<protein>
    <submittedName>
        <fullName evidence="4">TetR family transcriptional regulator</fullName>
    </submittedName>
</protein>
<sequence length="180" mass="20355">MKAALVLFAERGYDGTTVPMIAESAKVGAGTIYRYFANKESLVNGLFQHCVQVFSDTLKYEAIHSTPDIREQFHYIFQRLVKFADNNVNALLFIESHNSAYYLDDRSKQVFDELLGTFRQVLENGKKVGVIKEFNTDALIAIVYGSFVLLFKLIKSGVLTETPDLLEGVEESCWNAIRIL</sequence>
<keyword evidence="1 2" id="KW-0238">DNA-binding</keyword>
<keyword evidence="5" id="KW-1185">Reference proteome</keyword>
<reference evidence="4 5" key="1">
    <citation type="submission" date="2016-10" db="EMBL/GenBank/DDBJ databases">
        <title>Paenibacillus species isolates.</title>
        <authorList>
            <person name="Beno S.M."/>
        </authorList>
    </citation>
    <scope>NUCLEOTIDE SEQUENCE [LARGE SCALE GENOMIC DNA]</scope>
    <source>
        <strain evidence="4 5">FSL H7-0744</strain>
    </source>
</reference>
<evidence type="ECO:0000256" key="1">
    <source>
        <dbReference type="ARBA" id="ARBA00023125"/>
    </source>
</evidence>
<evidence type="ECO:0000313" key="5">
    <source>
        <dbReference type="Proteomes" id="UP000187412"/>
    </source>
</evidence>
<feature type="DNA-binding region" description="H-T-H motif" evidence="2">
    <location>
        <begin position="17"/>
        <end position="36"/>
    </location>
</feature>
<dbReference type="InterPro" id="IPR032551">
    <property type="entry name" value="BscR_C"/>
</dbReference>
<name>A0ABX3H7A7_PAEBO</name>
<dbReference type="Gene3D" id="1.10.357.10">
    <property type="entry name" value="Tetracycline Repressor, domain 2"/>
    <property type="match status" value="1"/>
</dbReference>
<evidence type="ECO:0000313" key="4">
    <source>
        <dbReference type="EMBL" id="OMD46099.1"/>
    </source>
</evidence>
<dbReference type="InterPro" id="IPR036271">
    <property type="entry name" value="Tet_transcr_reg_TetR-rel_C_sf"/>
</dbReference>
<dbReference type="SUPFAM" id="SSF46689">
    <property type="entry name" value="Homeodomain-like"/>
    <property type="match status" value="1"/>
</dbReference>
<dbReference type="EMBL" id="MPTB01000022">
    <property type="protein sequence ID" value="OMD46099.1"/>
    <property type="molecule type" value="Genomic_DNA"/>
</dbReference>
<dbReference type="PROSITE" id="PS01081">
    <property type="entry name" value="HTH_TETR_1"/>
    <property type="match status" value="1"/>
</dbReference>
<dbReference type="PANTHER" id="PTHR30055:SF207">
    <property type="entry name" value="HTH-TYPE TRANSCRIPTIONAL REPRESSOR FATR"/>
    <property type="match status" value="1"/>
</dbReference>
<dbReference type="Pfam" id="PF16295">
    <property type="entry name" value="TetR_C_10"/>
    <property type="match status" value="1"/>
</dbReference>
<dbReference type="RefSeq" id="WP_076112006.1">
    <property type="nucleotide sequence ID" value="NZ_MPTB01000022.1"/>
</dbReference>
<organism evidence="4 5">
    <name type="scientific">Paenibacillus borealis</name>
    <dbReference type="NCBI Taxonomy" id="160799"/>
    <lineage>
        <taxon>Bacteria</taxon>
        <taxon>Bacillati</taxon>
        <taxon>Bacillota</taxon>
        <taxon>Bacilli</taxon>
        <taxon>Bacillales</taxon>
        <taxon>Paenibacillaceae</taxon>
        <taxon>Paenibacillus</taxon>
    </lineage>
</organism>